<organism evidence="2 3">
    <name type="scientific">Cirrhinus mrigala</name>
    <name type="common">Mrigala</name>
    <dbReference type="NCBI Taxonomy" id="683832"/>
    <lineage>
        <taxon>Eukaryota</taxon>
        <taxon>Metazoa</taxon>
        <taxon>Chordata</taxon>
        <taxon>Craniata</taxon>
        <taxon>Vertebrata</taxon>
        <taxon>Euteleostomi</taxon>
        <taxon>Actinopterygii</taxon>
        <taxon>Neopterygii</taxon>
        <taxon>Teleostei</taxon>
        <taxon>Ostariophysi</taxon>
        <taxon>Cypriniformes</taxon>
        <taxon>Cyprinidae</taxon>
        <taxon>Labeoninae</taxon>
        <taxon>Labeonini</taxon>
        <taxon>Cirrhinus</taxon>
    </lineage>
</organism>
<comment type="caution">
    <text evidence="2">The sequence shown here is derived from an EMBL/GenBank/DDBJ whole genome shotgun (WGS) entry which is preliminary data.</text>
</comment>
<evidence type="ECO:0000313" key="3">
    <source>
        <dbReference type="Proteomes" id="UP001529510"/>
    </source>
</evidence>
<name>A0ABD0NVU2_CIRMR</name>
<accession>A0ABD0NVU2</accession>
<gene>
    <name evidence="2" type="ORF">M9458_037827</name>
</gene>
<proteinExistence type="predicted"/>
<feature type="non-terminal residue" evidence="2">
    <location>
        <position position="1"/>
    </location>
</feature>
<sequence length="88" mass="9391">QQTTSPTPSLPTWATGLALHSGHQVAAAQQEALPKLPANYRISPSFHVSLLKPVHPDADTGHEAPEPPPPLDIDGTPAYQVNELLDSR</sequence>
<feature type="region of interest" description="Disordered" evidence="1">
    <location>
        <begin position="52"/>
        <end position="88"/>
    </location>
</feature>
<reference evidence="2 3" key="1">
    <citation type="submission" date="2024-05" db="EMBL/GenBank/DDBJ databases">
        <title>Genome sequencing and assembly of Indian major carp, Cirrhinus mrigala (Hamilton, 1822).</title>
        <authorList>
            <person name="Mohindra V."/>
            <person name="Chowdhury L.M."/>
            <person name="Lal K."/>
            <person name="Jena J.K."/>
        </authorList>
    </citation>
    <scope>NUCLEOTIDE SEQUENCE [LARGE SCALE GENOMIC DNA]</scope>
    <source>
        <strain evidence="2">CM1030</strain>
        <tissue evidence="2">Blood</tissue>
    </source>
</reference>
<keyword evidence="3" id="KW-1185">Reference proteome</keyword>
<feature type="compositionally biased region" description="Basic and acidic residues" evidence="1">
    <location>
        <begin position="54"/>
        <end position="65"/>
    </location>
</feature>
<evidence type="ECO:0000256" key="1">
    <source>
        <dbReference type="SAM" id="MobiDB-lite"/>
    </source>
</evidence>
<dbReference type="AlphaFoldDB" id="A0ABD0NVU2"/>
<feature type="non-terminal residue" evidence="2">
    <location>
        <position position="88"/>
    </location>
</feature>
<dbReference type="Proteomes" id="UP001529510">
    <property type="component" value="Unassembled WGS sequence"/>
</dbReference>
<dbReference type="EMBL" id="JAMKFB020000019">
    <property type="protein sequence ID" value="KAL0165983.1"/>
    <property type="molecule type" value="Genomic_DNA"/>
</dbReference>
<protein>
    <submittedName>
        <fullName evidence="2">Uncharacterized protein</fullName>
    </submittedName>
</protein>
<evidence type="ECO:0000313" key="2">
    <source>
        <dbReference type="EMBL" id="KAL0165983.1"/>
    </source>
</evidence>